<dbReference type="eggNOG" id="COG5295">
    <property type="taxonomic scope" value="Bacteria"/>
</dbReference>
<keyword evidence="2" id="KW-0732">Signal</keyword>
<feature type="region of interest" description="Disordered" evidence="1">
    <location>
        <begin position="533"/>
        <end position="552"/>
    </location>
</feature>
<dbReference type="AlphaFoldDB" id="Q1ISN5"/>
<evidence type="ECO:0000313" key="3">
    <source>
        <dbReference type="EMBL" id="ABF40115.1"/>
    </source>
</evidence>
<dbReference type="KEGG" id="aba:Acid345_1112"/>
<protein>
    <submittedName>
        <fullName evidence="3">Uncharacterized protein</fullName>
    </submittedName>
</protein>
<proteinExistence type="predicted"/>
<dbReference type="HOGENOM" id="CLU_377137_0_0_0"/>
<organism evidence="3 4">
    <name type="scientific">Koribacter versatilis (strain Ellin345)</name>
    <dbReference type="NCBI Taxonomy" id="204669"/>
    <lineage>
        <taxon>Bacteria</taxon>
        <taxon>Pseudomonadati</taxon>
        <taxon>Acidobacteriota</taxon>
        <taxon>Terriglobia</taxon>
        <taxon>Terriglobales</taxon>
        <taxon>Candidatus Korobacteraceae</taxon>
        <taxon>Candidatus Korobacter</taxon>
    </lineage>
</organism>
<evidence type="ECO:0000256" key="1">
    <source>
        <dbReference type="SAM" id="MobiDB-lite"/>
    </source>
</evidence>
<sequence length="735" mass="72463">MRLKLAALCSLLVLSLPAFAQQPAADPAALASTVPNVIRYSGTLPHSAGKTVGITFTLHKNQTDQASLWMETQNVIVDATGKYSVLLGATKSTGMPANLFATGEARWLAVHVDGESDARVLLVSVPYAMKAAEAETLGGHALSEFITADKLSAAVREELKLSPSQGSFNVKNGSGAKTNVVTNTATNFADNNANQVVLVTQSGTGSGLVANAASGSGLIGTSGGAAGFGVSGSNTAVTGVPVGVRGTTVADSGISIYGTASGTGGSATGVKGITAAPAGYGVFGQNTATTGPAVGFRGTTASTAGIGIYGTATSATGTTTGIRANVASPNGVAAVFQNSGSGQLLSGQSGASNTEVFSVSGGGDVAANSLNLPATSATTGFLAIGGLKVMLAPGISGTNNFFAGQGAGNPTVSGSYNAGFGALSASNLSSGIFNTAIGYGALYNITTGTDNTAVGVEAGYPGEVTGSGNTYVGAVAGPSVDGLFRSTALGIFAKVGKSHAIVLGDSTDAALTLGIGTPTPSSTLSFNGDRITSIAPERSSGSNPGQQLGLSGGSAAVGSTDIAGGDLVLAAGYGTGLGSGGNLREQTGSSAALSGTADGLLVDRRIVVAHGKQLTLSSPGFTSLMSIHLVGTNTAGGRIYYTIRATDGGSQIATEEGVIQYLATANSITCTVQTTDKLHLGTVNSGCTPGFFNPGSQPGVSIFDNVSFSSPAPIVVHEIYFTIDNESGSSIRLEP</sequence>
<dbReference type="EnsemblBacteria" id="ABF40115">
    <property type="protein sequence ID" value="ABF40115"/>
    <property type="gene ID" value="Acid345_1112"/>
</dbReference>
<dbReference type="Proteomes" id="UP000002432">
    <property type="component" value="Chromosome"/>
</dbReference>
<accession>Q1ISN5</accession>
<dbReference type="EMBL" id="CP000360">
    <property type="protein sequence ID" value="ABF40115.1"/>
    <property type="molecule type" value="Genomic_DNA"/>
</dbReference>
<keyword evidence="4" id="KW-1185">Reference proteome</keyword>
<dbReference type="RefSeq" id="WP_011521917.1">
    <property type="nucleotide sequence ID" value="NC_008009.1"/>
</dbReference>
<dbReference type="OrthoDB" id="5526693at2"/>
<evidence type="ECO:0000313" key="4">
    <source>
        <dbReference type="Proteomes" id="UP000002432"/>
    </source>
</evidence>
<feature type="signal peptide" evidence="2">
    <location>
        <begin position="1"/>
        <end position="20"/>
    </location>
</feature>
<dbReference type="STRING" id="204669.Acid345_1112"/>
<name>Q1ISN5_KORVE</name>
<reference evidence="3 4" key="1">
    <citation type="journal article" date="2009" name="Appl. Environ. Microbiol.">
        <title>Three genomes from the phylum Acidobacteria provide insight into the lifestyles of these microorganisms in soils.</title>
        <authorList>
            <person name="Ward N.L."/>
            <person name="Challacombe J.F."/>
            <person name="Janssen P.H."/>
            <person name="Henrissat B."/>
            <person name="Coutinho P.M."/>
            <person name="Wu M."/>
            <person name="Xie G."/>
            <person name="Haft D.H."/>
            <person name="Sait M."/>
            <person name="Badger J."/>
            <person name="Barabote R.D."/>
            <person name="Bradley B."/>
            <person name="Brettin T.S."/>
            <person name="Brinkac L.M."/>
            <person name="Bruce D."/>
            <person name="Creasy T."/>
            <person name="Daugherty S.C."/>
            <person name="Davidsen T.M."/>
            <person name="DeBoy R.T."/>
            <person name="Detter J.C."/>
            <person name="Dodson R.J."/>
            <person name="Durkin A.S."/>
            <person name="Ganapathy A."/>
            <person name="Gwinn-Giglio M."/>
            <person name="Han C.S."/>
            <person name="Khouri H."/>
            <person name="Kiss H."/>
            <person name="Kothari S.P."/>
            <person name="Madupu R."/>
            <person name="Nelson K.E."/>
            <person name="Nelson W.C."/>
            <person name="Paulsen I."/>
            <person name="Penn K."/>
            <person name="Ren Q."/>
            <person name="Rosovitz M.J."/>
            <person name="Selengut J.D."/>
            <person name="Shrivastava S."/>
            <person name="Sullivan S.A."/>
            <person name="Tapia R."/>
            <person name="Thompson L.S."/>
            <person name="Watkins K.L."/>
            <person name="Yang Q."/>
            <person name="Yu C."/>
            <person name="Zafar N."/>
            <person name="Zhou L."/>
            <person name="Kuske C.R."/>
        </authorList>
    </citation>
    <scope>NUCLEOTIDE SEQUENCE [LARGE SCALE GENOMIC DNA]</scope>
    <source>
        <strain evidence="3 4">Ellin345</strain>
    </source>
</reference>
<evidence type="ECO:0000256" key="2">
    <source>
        <dbReference type="SAM" id="SignalP"/>
    </source>
</evidence>
<feature type="chain" id="PRO_5004191214" evidence="2">
    <location>
        <begin position="21"/>
        <end position="735"/>
    </location>
</feature>
<gene>
    <name evidence="3" type="ordered locus">Acid345_1112</name>
</gene>